<comment type="caution">
    <text evidence="2">The sequence shown here is derived from an EMBL/GenBank/DDBJ whole genome shotgun (WGS) entry which is preliminary data.</text>
</comment>
<keyword evidence="1" id="KW-1133">Transmembrane helix</keyword>
<evidence type="ECO:0000256" key="1">
    <source>
        <dbReference type="SAM" id="Phobius"/>
    </source>
</evidence>
<dbReference type="InterPro" id="IPR033456">
    <property type="entry name" value="DUF5132"/>
</dbReference>
<dbReference type="STRING" id="1921803.NIES593_15725"/>
<dbReference type="Proteomes" id="UP000186868">
    <property type="component" value="Unassembled WGS sequence"/>
</dbReference>
<dbReference type="OrthoDB" id="514446at2"/>
<dbReference type="EMBL" id="MRCB01000020">
    <property type="protein sequence ID" value="OKH21442.1"/>
    <property type="molecule type" value="Genomic_DNA"/>
</dbReference>
<reference evidence="2 3" key="1">
    <citation type="submission" date="2016-11" db="EMBL/GenBank/DDBJ databases">
        <title>Draft Genome Sequences of Nine Cyanobacterial Strains from Diverse Habitats.</title>
        <authorList>
            <person name="Zhu T."/>
            <person name="Hou S."/>
            <person name="Lu X."/>
            <person name="Hess W.R."/>
        </authorList>
    </citation>
    <scope>NUCLEOTIDE SEQUENCE [LARGE SCALE GENOMIC DNA]</scope>
    <source>
        <strain evidence="2 3">NIES-593</strain>
    </source>
</reference>
<feature type="transmembrane region" description="Helical" evidence="1">
    <location>
        <begin position="15"/>
        <end position="35"/>
    </location>
</feature>
<dbReference type="RefSeq" id="WP_073600488.1">
    <property type="nucleotide sequence ID" value="NZ_MRCB01000020.1"/>
</dbReference>
<proteinExistence type="predicted"/>
<accession>A0A1U7HCW2</accession>
<organism evidence="2 3">
    <name type="scientific">Hydrococcus rivularis NIES-593</name>
    <dbReference type="NCBI Taxonomy" id="1921803"/>
    <lineage>
        <taxon>Bacteria</taxon>
        <taxon>Bacillati</taxon>
        <taxon>Cyanobacteriota</taxon>
        <taxon>Cyanophyceae</taxon>
        <taxon>Pleurocapsales</taxon>
        <taxon>Hydrococcaceae</taxon>
        <taxon>Hydrococcus</taxon>
    </lineage>
</organism>
<keyword evidence="3" id="KW-1185">Reference proteome</keyword>
<keyword evidence="1" id="KW-0472">Membrane</keyword>
<sequence>MASTFDWEELKVPEIIDGMTALFVAPVILTVASAVKQPGVQSAIKGGITLAERCKEALAETTETIENLAAEVNSELIAQKQVQSNSQSYVPSEQFDIGGELMHALSEANLEMRRLTNGLVDWRLIVPLGLGSLAIRQLLIKGLQLDEIPWYTLAWYAFDSFAKLNDSSESSL</sequence>
<name>A0A1U7HCW2_9CYAN</name>
<dbReference type="AlphaFoldDB" id="A0A1U7HCW2"/>
<evidence type="ECO:0000313" key="3">
    <source>
        <dbReference type="Proteomes" id="UP000186868"/>
    </source>
</evidence>
<keyword evidence="1" id="KW-0812">Transmembrane</keyword>
<dbReference type="Pfam" id="PF17195">
    <property type="entry name" value="DUF5132"/>
    <property type="match status" value="1"/>
</dbReference>
<evidence type="ECO:0000313" key="2">
    <source>
        <dbReference type="EMBL" id="OKH21442.1"/>
    </source>
</evidence>
<protein>
    <submittedName>
        <fullName evidence="2">DUF5132 domain-containing protein</fullName>
    </submittedName>
</protein>
<gene>
    <name evidence="2" type="ORF">NIES593_15725</name>
</gene>